<dbReference type="Gene3D" id="3.30.2410.10">
    <property type="entry name" value="Hect, E3 ligase catalytic domain"/>
    <property type="match status" value="1"/>
</dbReference>
<organism evidence="9">
    <name type="scientific">Phlebotomus kandelakii</name>
    <dbReference type="NCBI Taxonomy" id="1109342"/>
    <lineage>
        <taxon>Eukaryota</taxon>
        <taxon>Metazoa</taxon>
        <taxon>Ecdysozoa</taxon>
        <taxon>Arthropoda</taxon>
        <taxon>Hexapoda</taxon>
        <taxon>Insecta</taxon>
        <taxon>Pterygota</taxon>
        <taxon>Neoptera</taxon>
        <taxon>Endopterygota</taxon>
        <taxon>Diptera</taxon>
        <taxon>Nematocera</taxon>
        <taxon>Psychodoidea</taxon>
        <taxon>Psychodidae</taxon>
        <taxon>Phlebotomus</taxon>
        <taxon>Larroussius</taxon>
    </lineage>
</organism>
<feature type="repeat" description="Filamin" evidence="6">
    <location>
        <begin position="298"/>
        <end position="328"/>
    </location>
</feature>
<accession>A0A6B2EBY3</accession>
<dbReference type="Pfam" id="PF25916">
    <property type="entry name" value="AREL1_PH-like"/>
    <property type="match status" value="1"/>
</dbReference>
<dbReference type="GO" id="GO:0006511">
    <property type="term" value="P:ubiquitin-dependent protein catabolic process"/>
    <property type="evidence" value="ECO:0007669"/>
    <property type="project" value="TreeGrafter"/>
</dbReference>
<dbReference type="CDD" id="cd00078">
    <property type="entry name" value="HECTc"/>
    <property type="match status" value="1"/>
</dbReference>
<dbReference type="FunFam" id="3.30.2410.10:FF:000013">
    <property type="entry name" value="Apoptosis-resistant E3 ubiquitin protein ligase 1"/>
    <property type="match status" value="1"/>
</dbReference>
<name>A0A6B2EBY3_9DIPT</name>
<evidence type="ECO:0000256" key="7">
    <source>
        <dbReference type="PROSITE-ProRule" id="PRU00104"/>
    </source>
</evidence>
<dbReference type="GO" id="GO:0009966">
    <property type="term" value="P:regulation of signal transduction"/>
    <property type="evidence" value="ECO:0007669"/>
    <property type="project" value="UniProtKB-ARBA"/>
</dbReference>
<dbReference type="Gene3D" id="3.30.2160.10">
    <property type="entry name" value="Hect, E3 ligase catalytic domain"/>
    <property type="match status" value="1"/>
</dbReference>
<dbReference type="InterPro" id="IPR058738">
    <property type="entry name" value="PH-like_AREL1"/>
</dbReference>
<dbReference type="SUPFAM" id="SSF56204">
    <property type="entry name" value="Hect, E3 ligase catalytic domain"/>
    <property type="match status" value="1"/>
</dbReference>
<dbReference type="Gene3D" id="2.60.40.10">
    <property type="entry name" value="Immunoglobulins"/>
    <property type="match status" value="1"/>
</dbReference>
<comment type="pathway">
    <text evidence="2">Protein modification; protein ubiquitination.</text>
</comment>
<dbReference type="PROSITE" id="PS50237">
    <property type="entry name" value="HECT"/>
    <property type="match status" value="1"/>
</dbReference>
<dbReference type="InterPro" id="IPR017868">
    <property type="entry name" value="Filamin/ABP280_repeat-like"/>
</dbReference>
<dbReference type="PROSITE" id="PS50194">
    <property type="entry name" value="FILAMIN_REPEAT"/>
    <property type="match status" value="1"/>
</dbReference>
<keyword evidence="4" id="KW-0808">Transferase</keyword>
<protein>
    <recommendedName>
        <fullName evidence="3">HECT-type E3 ubiquitin transferase</fullName>
        <ecNumber evidence="3">2.3.2.26</ecNumber>
    </recommendedName>
</protein>
<dbReference type="GO" id="GO:0061630">
    <property type="term" value="F:ubiquitin protein ligase activity"/>
    <property type="evidence" value="ECO:0007669"/>
    <property type="project" value="UniProtKB-EC"/>
</dbReference>
<sequence length="956" mass="108055">MIIRCMKICCAILLSFLFTFSLGKFVLCLWDKFYTTDGDLALNVDTWLEQNDLAQYKKLFREKGISSLSSCGDPDRLPELPPGDEKRLQRAALSLQQKLILREWLKEHRLQHHYSRLVSIEVVSLEDVYWLEDSRARQILGKDWSVWSGARQSLPTSKSQLESLKANLWSTVVKSSQHQDAWTWGGMLVVSVSVAGLVTLAAMTQPSLAPEARHSLLQYVTGKYLLPANCKVQFDWSDPQVVGGTMCFTVRFYQRNGQPYPICDTDQFFVEVCQGTRKVVTLNSLGGTDPNNANIAKVKFTVRTAGQYKISVLIGSSHIAGSPFLKTFIPGKMDARRSRLIRPANTVVCSAGAPTLLHIEPRDEFGNACVFGPEDDPVQGYKIDIFDLNGQAVDKLNSALTMAYDKVNSRVTVTALFPEPICLKAIFHYEDQRLPNGDFDIIVLSNSDTTLVHKNIASRKHNICYEAKLISIYGQIKTKPRKVLCYVGPKQITIKELILKFIPKRIATFRLCPSTKFQFLPQTSGQNHGSIFIIDDGSQPKIELASRDRNVIAATFTHFLLKNIGGSETFKDKQDFFYHEVRKFHSHYYHEKLALKVQRDKILESSMKATKGFSVSDWCGNFEVTFQGEQGIDWGGLRREWFELICSALFDPRGGLFCAFHDKRQALVHPNPSRPANLKLKHFEFAGKVVGKCLYESALGGSYRQLVRARFSRSFLAQLIGLRVHYKYFEQDDPDLYLSKIKYILDTDLDHSDSLELYFVEEVYDSSGQLSKTVELIPNGAKVRVTNATKCQYLDALAQQRLCNNVREEVDSFLKGLNGIIPDNLLSIFDENELELLLCGTGEYSIADFRAHHIVNGNSAEFRRVLGWFWAAISNWNQTEMARLLQFTTGCSQLPPGGFQELNPRFQLTAAPTFGNLPTAHTCFNQLCLPDYESYEHFEKALLLAISEGTEGFGMV</sequence>
<dbReference type="InterPro" id="IPR050409">
    <property type="entry name" value="E3_ubiq-protein_ligase"/>
</dbReference>
<dbReference type="InterPro" id="IPR000569">
    <property type="entry name" value="HECT_dom"/>
</dbReference>
<dbReference type="InterPro" id="IPR013783">
    <property type="entry name" value="Ig-like_fold"/>
</dbReference>
<proteinExistence type="predicted"/>
<dbReference type="SMART" id="SM00119">
    <property type="entry name" value="HECTc"/>
    <property type="match status" value="1"/>
</dbReference>
<dbReference type="AlphaFoldDB" id="A0A6B2EBY3"/>
<dbReference type="GO" id="GO:0000209">
    <property type="term" value="P:protein polyubiquitination"/>
    <property type="evidence" value="ECO:0007669"/>
    <property type="project" value="TreeGrafter"/>
</dbReference>
<feature type="active site" description="Glycyl thioester intermediate" evidence="7">
    <location>
        <position position="923"/>
    </location>
</feature>
<dbReference type="SUPFAM" id="SSF81296">
    <property type="entry name" value="E set domains"/>
    <property type="match status" value="1"/>
</dbReference>
<dbReference type="EMBL" id="GIFK01001477">
    <property type="protein sequence ID" value="NBJ59180.1"/>
    <property type="molecule type" value="Transcribed_RNA"/>
</dbReference>
<dbReference type="GO" id="GO:0005829">
    <property type="term" value="C:cytosol"/>
    <property type="evidence" value="ECO:0007669"/>
    <property type="project" value="TreeGrafter"/>
</dbReference>
<dbReference type="EC" id="2.3.2.26" evidence="3"/>
<dbReference type="Pfam" id="PF00630">
    <property type="entry name" value="Filamin"/>
    <property type="match status" value="1"/>
</dbReference>
<evidence type="ECO:0000313" key="9">
    <source>
        <dbReference type="EMBL" id="NBJ59180.1"/>
    </source>
</evidence>
<dbReference type="PANTHER" id="PTHR11254:SF340">
    <property type="entry name" value="APOPTOSIS-RESISTANT E3 UBIQUITIN PROTEIN LIGASE 1"/>
    <property type="match status" value="1"/>
</dbReference>
<dbReference type="Pfam" id="PF00632">
    <property type="entry name" value="HECT"/>
    <property type="match status" value="1"/>
</dbReference>
<evidence type="ECO:0000256" key="6">
    <source>
        <dbReference type="PROSITE-ProRule" id="PRU00087"/>
    </source>
</evidence>
<dbReference type="InterPro" id="IPR035983">
    <property type="entry name" value="Hect_E3_ubiquitin_ligase"/>
</dbReference>
<evidence type="ECO:0000256" key="2">
    <source>
        <dbReference type="ARBA" id="ARBA00004906"/>
    </source>
</evidence>
<dbReference type="GO" id="GO:0043066">
    <property type="term" value="P:negative regulation of apoptotic process"/>
    <property type="evidence" value="ECO:0007669"/>
    <property type="project" value="TreeGrafter"/>
</dbReference>
<reference evidence="9" key="1">
    <citation type="submission" date="2019-10" db="EMBL/GenBank/DDBJ databases">
        <title>Short sand fly seasons in Tbilisi, Georgia, hinder development of host immunity to saliva of the visceral leishmaniasis vector Phlebotomus kandelakii.</title>
        <authorList>
            <person name="Oliveira F."/>
            <person name="Giorgobiani E."/>
            <person name="Guimaraes-Costa A.B."/>
            <person name="Abdeladhim M."/>
            <person name="Oristian J."/>
            <person name="Tskhvaradze L."/>
            <person name="Tsertsvadze N."/>
            <person name="Zakalashvili M."/>
            <person name="Valenzuela J.G."/>
            <person name="Kamhawi S."/>
        </authorList>
    </citation>
    <scope>NUCLEOTIDE SEQUENCE</scope>
    <source>
        <strain evidence="9">Wild-capture in Tbilisi</strain>
        <tissue evidence="9">Salivary glands</tissue>
    </source>
</reference>
<evidence type="ECO:0000256" key="1">
    <source>
        <dbReference type="ARBA" id="ARBA00000885"/>
    </source>
</evidence>
<evidence type="ECO:0000256" key="3">
    <source>
        <dbReference type="ARBA" id="ARBA00012485"/>
    </source>
</evidence>
<dbReference type="PANTHER" id="PTHR11254">
    <property type="entry name" value="HECT DOMAIN UBIQUITIN-PROTEIN LIGASE"/>
    <property type="match status" value="1"/>
</dbReference>
<dbReference type="Gene3D" id="3.90.1750.10">
    <property type="entry name" value="Hect, E3 ligase catalytic domains"/>
    <property type="match status" value="1"/>
</dbReference>
<evidence type="ECO:0000259" key="8">
    <source>
        <dbReference type="PROSITE" id="PS50237"/>
    </source>
</evidence>
<dbReference type="InterPro" id="IPR014756">
    <property type="entry name" value="Ig_E-set"/>
</dbReference>
<dbReference type="FunFam" id="3.30.2160.10:FF:000008">
    <property type="entry name" value="Apoptosis-resistant E3 ubiquitin protein ligase 1"/>
    <property type="match status" value="1"/>
</dbReference>
<feature type="domain" description="HECT" evidence="8">
    <location>
        <begin position="622"/>
        <end position="956"/>
    </location>
</feature>
<keyword evidence="5 7" id="KW-0833">Ubl conjugation pathway</keyword>
<dbReference type="FunFam" id="2.60.40.10:FF:000975">
    <property type="entry name" value="Uncharacterized protein, isoform D"/>
    <property type="match status" value="1"/>
</dbReference>
<comment type="catalytic activity">
    <reaction evidence="1">
        <text>S-ubiquitinyl-[E2 ubiquitin-conjugating enzyme]-L-cysteine + [acceptor protein]-L-lysine = [E2 ubiquitin-conjugating enzyme]-L-cysteine + N(6)-ubiquitinyl-[acceptor protein]-L-lysine.</text>
        <dbReference type="EC" id="2.3.2.26"/>
    </reaction>
</comment>
<evidence type="ECO:0000256" key="5">
    <source>
        <dbReference type="ARBA" id="ARBA00022786"/>
    </source>
</evidence>
<evidence type="ECO:0000256" key="4">
    <source>
        <dbReference type="ARBA" id="ARBA00022679"/>
    </source>
</evidence>